<dbReference type="RefSeq" id="XP_031022841.1">
    <property type="nucleotide sequence ID" value="XM_031171167.1"/>
</dbReference>
<dbReference type="InterPro" id="IPR033712">
    <property type="entry name" value="Pumilio_RNA-bd"/>
</dbReference>
<dbReference type="InterPro" id="IPR033133">
    <property type="entry name" value="PUM-HD"/>
</dbReference>
<dbReference type="InterPro" id="IPR000048">
    <property type="entry name" value="IQ_motif_EF-hand-BS"/>
</dbReference>
<dbReference type="InterPro" id="IPR001313">
    <property type="entry name" value="Pumilio_RNA-bd_rpt"/>
</dbReference>
<accession>A0A507C1F7</accession>
<gene>
    <name evidence="6" type="ORF">SmJEL517_g05241</name>
</gene>
<feature type="region of interest" description="Disordered" evidence="4">
    <location>
        <begin position="354"/>
        <end position="402"/>
    </location>
</feature>
<dbReference type="PROSITE" id="PS50303">
    <property type="entry name" value="PUM_HD"/>
    <property type="match status" value="1"/>
</dbReference>
<dbReference type="Pfam" id="PF00806">
    <property type="entry name" value="PUF"/>
    <property type="match status" value="8"/>
</dbReference>
<dbReference type="Proteomes" id="UP000319731">
    <property type="component" value="Unassembled WGS sequence"/>
</dbReference>
<dbReference type="EMBL" id="QEAO01000045">
    <property type="protein sequence ID" value="TPX31405.1"/>
    <property type="molecule type" value="Genomic_DNA"/>
</dbReference>
<dbReference type="InterPro" id="IPR011989">
    <property type="entry name" value="ARM-like"/>
</dbReference>
<evidence type="ECO:0000259" key="5">
    <source>
        <dbReference type="PROSITE" id="PS50303"/>
    </source>
</evidence>
<organism evidence="6 7">
    <name type="scientific">Synchytrium microbalum</name>
    <dbReference type="NCBI Taxonomy" id="1806994"/>
    <lineage>
        <taxon>Eukaryota</taxon>
        <taxon>Fungi</taxon>
        <taxon>Fungi incertae sedis</taxon>
        <taxon>Chytridiomycota</taxon>
        <taxon>Chytridiomycota incertae sedis</taxon>
        <taxon>Chytridiomycetes</taxon>
        <taxon>Synchytriales</taxon>
        <taxon>Synchytriaceae</taxon>
        <taxon>Synchytrium</taxon>
    </lineage>
</organism>
<dbReference type="Pfam" id="PF00612">
    <property type="entry name" value="IQ"/>
    <property type="match status" value="1"/>
</dbReference>
<feature type="compositionally biased region" description="Polar residues" evidence="4">
    <location>
        <begin position="12"/>
        <end position="38"/>
    </location>
</feature>
<dbReference type="SUPFAM" id="SSF48371">
    <property type="entry name" value="ARM repeat"/>
    <property type="match status" value="1"/>
</dbReference>
<name>A0A507C1F7_9FUNG</name>
<keyword evidence="1" id="KW-0677">Repeat</keyword>
<dbReference type="InterPro" id="IPR016024">
    <property type="entry name" value="ARM-type_fold"/>
</dbReference>
<dbReference type="GO" id="GO:0010608">
    <property type="term" value="P:post-transcriptional regulation of gene expression"/>
    <property type="evidence" value="ECO:0007669"/>
    <property type="project" value="TreeGrafter"/>
</dbReference>
<comment type="caution">
    <text evidence="6">The sequence shown here is derived from an EMBL/GenBank/DDBJ whole genome shotgun (WGS) entry which is preliminary data.</text>
</comment>
<evidence type="ECO:0000256" key="4">
    <source>
        <dbReference type="SAM" id="MobiDB-lite"/>
    </source>
</evidence>
<feature type="region of interest" description="Disordered" evidence="4">
    <location>
        <begin position="823"/>
        <end position="863"/>
    </location>
</feature>
<dbReference type="GO" id="GO:0003730">
    <property type="term" value="F:mRNA 3'-UTR binding"/>
    <property type="evidence" value="ECO:0007669"/>
    <property type="project" value="TreeGrafter"/>
</dbReference>
<feature type="compositionally biased region" description="Low complexity" evidence="4">
    <location>
        <begin position="365"/>
        <end position="402"/>
    </location>
</feature>
<reference evidence="6 7" key="1">
    <citation type="journal article" date="2019" name="Sci. Rep.">
        <title>Comparative genomics of chytrid fungi reveal insights into the obligate biotrophic and pathogenic lifestyle of Synchytrium endobioticum.</title>
        <authorList>
            <person name="van de Vossenberg B.T.L.H."/>
            <person name="Warris S."/>
            <person name="Nguyen H.D.T."/>
            <person name="van Gent-Pelzer M.P.E."/>
            <person name="Joly D.L."/>
            <person name="van de Geest H.C."/>
            <person name="Bonants P.J.M."/>
            <person name="Smith D.S."/>
            <person name="Levesque C.A."/>
            <person name="van der Lee T.A.J."/>
        </authorList>
    </citation>
    <scope>NUCLEOTIDE SEQUENCE [LARGE SCALE GENOMIC DNA]</scope>
    <source>
        <strain evidence="6 7">JEL517</strain>
    </source>
</reference>
<protein>
    <recommendedName>
        <fullName evidence="5">PUM-HD domain-containing protein</fullName>
    </recommendedName>
</protein>
<feature type="repeat" description="Pumilio" evidence="2">
    <location>
        <begin position="562"/>
        <end position="597"/>
    </location>
</feature>
<keyword evidence="7" id="KW-1185">Reference proteome</keyword>
<dbReference type="STRING" id="1806994.A0A507C1F7"/>
<proteinExistence type="predicted"/>
<feature type="compositionally biased region" description="Low complexity" evidence="4">
    <location>
        <begin position="39"/>
        <end position="76"/>
    </location>
</feature>
<dbReference type="PANTHER" id="PTHR12537">
    <property type="entry name" value="RNA BINDING PROTEIN PUMILIO-RELATED"/>
    <property type="match status" value="1"/>
</dbReference>
<dbReference type="OrthoDB" id="668540at2759"/>
<feature type="repeat" description="Pumilio" evidence="2">
    <location>
        <begin position="675"/>
        <end position="710"/>
    </location>
</feature>
<dbReference type="GeneID" id="42006464"/>
<dbReference type="CDD" id="cd23767">
    <property type="entry name" value="IQCD"/>
    <property type="match status" value="1"/>
</dbReference>
<keyword evidence="3" id="KW-0175">Coiled coil</keyword>
<feature type="coiled-coil region" evidence="3">
    <location>
        <begin position="176"/>
        <end position="250"/>
    </location>
</feature>
<dbReference type="CDD" id="cd07920">
    <property type="entry name" value="Pumilio"/>
    <property type="match status" value="1"/>
</dbReference>
<dbReference type="Gene3D" id="1.25.10.10">
    <property type="entry name" value="Leucine-rich Repeat Variant"/>
    <property type="match status" value="1"/>
</dbReference>
<feature type="compositionally biased region" description="Basic and acidic residues" evidence="4">
    <location>
        <begin position="102"/>
        <end position="114"/>
    </location>
</feature>
<dbReference type="GO" id="GO:0005737">
    <property type="term" value="C:cytoplasm"/>
    <property type="evidence" value="ECO:0007669"/>
    <property type="project" value="TreeGrafter"/>
</dbReference>
<evidence type="ECO:0000256" key="3">
    <source>
        <dbReference type="SAM" id="Coils"/>
    </source>
</evidence>
<feature type="region of interest" description="Disordered" evidence="4">
    <location>
        <begin position="1"/>
        <end position="80"/>
    </location>
</feature>
<feature type="compositionally biased region" description="Low complexity" evidence="4">
    <location>
        <begin position="123"/>
        <end position="134"/>
    </location>
</feature>
<feature type="repeat" description="Pumilio" evidence="2">
    <location>
        <begin position="711"/>
        <end position="746"/>
    </location>
</feature>
<sequence>MRAPTPTKRSVIASSDASSTNISHPAPRSSSAISSQRTPSSNRIIPSSAPASSSPRKTSVNTGLSLRSTTTTSSSGGLVGSIRAGAKEYGNGGMGIFTPVELTKKPSSDSDRTQVTRPISANSSSGISGQRPSSVAPRRDLHTTTSQSGDARREEDTAARKFQSAWRGFLTRKQVLENLQNQIVQLSATVAAREAQLAAAHVTQMAEIDRATATLRQQATNSISKLETRLQEQELQVEFLDTELKAALKSRHSNDNGSLVATEFDVVVGIDGEEVLAGVMSWDDDETKGSEKSLGSAHSLLGGGSVGTVNSSVTGLANATTRSIWGPIGSEVQPIMPLFASSNNNNTVLLKNGLPTPVSTGDHNSSQISSASDSFYSSSSKSSTSVSTPPLDSAPLPSSASVISSTSSAPLAAVKSIWDSSTFEQDSVRDGSVARYPSRRASFGSERRGNMDFMAAREERRASFDPSIIMDEREAVATVVIEPTGPINYNQLVDKIIRINDQPASLLLQQKLKSSDPAVRDSIFEAILREPAKLMRNRFGNFLMQRCLEYGTQQQVRLIGETIRGNVLSLSCDRFGCHVVQKALDTVPETLKQALVNELLPHASSTLLHRFACHVWQRALEIKWTTCEAPSIMRAANSAVAGRWHMVAADESGSLVVQCIFERRGEEERAAVMGEVLTHAVEVSRGQWGNWVIQHVLEHGAPADRSYLLRVVARNLKEMAADQYASKVVEKAMRVAPRRELSEMVEACISCNGGRDGGRPPLLDMMNHQYANYVVQHLLQLADHNGREACARVLAPHLQTLRGSKYGQRVAALVEKVLRGRATAGTTGSSPSPPPSIVSPSSSNVSAGGATNQQAQMSNSTTCTSTSSSVAVAQQQHQMHMMAQMHYQQAMAPMIMPGGNVQPMYYQQQPPLPPSMATRI</sequence>
<evidence type="ECO:0000256" key="2">
    <source>
        <dbReference type="PROSITE-ProRule" id="PRU00317"/>
    </source>
</evidence>
<feature type="repeat" description="Pumilio" evidence="2">
    <location>
        <begin position="526"/>
        <end position="561"/>
    </location>
</feature>
<dbReference type="PROSITE" id="PS50096">
    <property type="entry name" value="IQ"/>
    <property type="match status" value="1"/>
</dbReference>
<evidence type="ECO:0000256" key="1">
    <source>
        <dbReference type="ARBA" id="ARBA00022737"/>
    </source>
</evidence>
<dbReference type="SMART" id="SM00025">
    <property type="entry name" value="Pumilio"/>
    <property type="match status" value="8"/>
</dbReference>
<evidence type="ECO:0000313" key="7">
    <source>
        <dbReference type="Proteomes" id="UP000319731"/>
    </source>
</evidence>
<evidence type="ECO:0000313" key="6">
    <source>
        <dbReference type="EMBL" id="TPX31405.1"/>
    </source>
</evidence>
<feature type="domain" description="PUM-HD" evidence="5">
    <location>
        <begin position="465"/>
        <end position="818"/>
    </location>
</feature>
<dbReference type="PANTHER" id="PTHR12537:SF48">
    <property type="entry name" value="MEIOTIC COILED-COIL PROTEIN 2"/>
    <property type="match status" value="1"/>
</dbReference>
<dbReference type="PROSITE" id="PS50302">
    <property type="entry name" value="PUM"/>
    <property type="match status" value="4"/>
</dbReference>
<dbReference type="AlphaFoldDB" id="A0A507C1F7"/>
<feature type="region of interest" description="Disordered" evidence="4">
    <location>
        <begin position="98"/>
        <end position="158"/>
    </location>
</feature>